<dbReference type="Gene3D" id="3.90.70.80">
    <property type="match status" value="1"/>
</dbReference>
<dbReference type="EMBL" id="CAJPWZ010000480">
    <property type="protein sequence ID" value="CAG2194459.1"/>
    <property type="molecule type" value="Genomic_DNA"/>
</dbReference>
<evidence type="ECO:0000313" key="2">
    <source>
        <dbReference type="Proteomes" id="UP000683360"/>
    </source>
</evidence>
<evidence type="ECO:0000313" key="1">
    <source>
        <dbReference type="EMBL" id="CAG2194459.1"/>
    </source>
</evidence>
<protein>
    <submittedName>
        <fullName evidence="1">Uncharacterized protein</fullName>
    </submittedName>
</protein>
<dbReference type="AlphaFoldDB" id="A0A8S3QCQ1"/>
<dbReference type="OrthoDB" id="6144637at2759"/>
<organism evidence="1 2">
    <name type="scientific">Mytilus edulis</name>
    <name type="common">Blue mussel</name>
    <dbReference type="NCBI Taxonomy" id="6550"/>
    <lineage>
        <taxon>Eukaryota</taxon>
        <taxon>Metazoa</taxon>
        <taxon>Spiralia</taxon>
        <taxon>Lophotrochozoa</taxon>
        <taxon>Mollusca</taxon>
        <taxon>Bivalvia</taxon>
        <taxon>Autobranchia</taxon>
        <taxon>Pteriomorphia</taxon>
        <taxon>Mytilida</taxon>
        <taxon>Mytiloidea</taxon>
        <taxon>Mytilidae</taxon>
        <taxon>Mytilinae</taxon>
        <taxon>Mytilus</taxon>
    </lineage>
</organism>
<name>A0A8S3QCQ1_MYTED</name>
<accession>A0A8S3QCQ1</accession>
<proteinExistence type="predicted"/>
<dbReference type="Proteomes" id="UP000683360">
    <property type="component" value="Unassembled WGS sequence"/>
</dbReference>
<gene>
    <name evidence="1" type="ORF">MEDL_9474</name>
</gene>
<keyword evidence="2" id="KW-1185">Reference proteome</keyword>
<comment type="caution">
    <text evidence="1">The sequence shown here is derived from an EMBL/GenBank/DDBJ whole genome shotgun (WGS) entry which is preliminary data.</text>
</comment>
<reference evidence="1" key="1">
    <citation type="submission" date="2021-03" db="EMBL/GenBank/DDBJ databases">
        <authorList>
            <person name="Bekaert M."/>
        </authorList>
    </citation>
    <scope>NUCLEOTIDE SEQUENCE</scope>
</reference>
<sequence>MQFDCRFGNSEKSLLTQRQLVIRREYSSLNDSLYRACSDQLKRIEFSLDHNINHESLKSAVLNQLKLDTEESLPREDANALVTEIEQSKNVNSNTLIDILAKYINRKIIVYTRSDYIVDRSSNDGTTRKSPPLLLAMDDLYYHSLGEKKDEDTFELNETLNSAIKRKSDRSNIQHENNAAKKSKEINWADNSRDSNLVGTSNPSRREFSVDSVVTEWQDNEPIVSINNEPTVRPDETYDPLLPSILTLQSIQMDAGISVTAVFVLRTEDTIWYKTDIDPNIKTVNEYYDALMTKANTTRSTDIAHMPSSVESIFVKSFTKCRKYVQTLLVSLSFYH</sequence>